<dbReference type="NCBIfam" id="TIGR04416">
    <property type="entry name" value="group_II_RT_mat"/>
    <property type="match status" value="1"/>
</dbReference>
<dbReference type="CDD" id="cd01651">
    <property type="entry name" value="RT_G2_intron"/>
    <property type="match status" value="1"/>
</dbReference>
<evidence type="ECO:0000259" key="1">
    <source>
        <dbReference type="PROSITE" id="PS50878"/>
    </source>
</evidence>
<dbReference type="Pfam" id="PF00078">
    <property type="entry name" value="RVT_1"/>
    <property type="match status" value="1"/>
</dbReference>
<comment type="caution">
    <text evidence="2">The sequence shown here is derived from an EMBL/GenBank/DDBJ whole genome shotgun (WGS) entry which is preliminary data.</text>
</comment>
<dbReference type="Pfam" id="PF08388">
    <property type="entry name" value="GIIM"/>
    <property type="match status" value="1"/>
</dbReference>
<dbReference type="InterPro" id="IPR043502">
    <property type="entry name" value="DNA/RNA_pol_sf"/>
</dbReference>
<keyword evidence="2" id="KW-0808">Transferase</keyword>
<protein>
    <submittedName>
        <fullName evidence="2">Group II intron reverse transcriptase/maturase</fullName>
    </submittedName>
</protein>
<proteinExistence type="predicted"/>
<dbReference type="Proteomes" id="UP001519310">
    <property type="component" value="Unassembled WGS sequence"/>
</dbReference>
<evidence type="ECO:0000313" key="3">
    <source>
        <dbReference type="Proteomes" id="UP001519310"/>
    </source>
</evidence>
<gene>
    <name evidence="2" type="ORF">J2Z77_002600</name>
</gene>
<dbReference type="InterPro" id="IPR013597">
    <property type="entry name" value="Mat_intron_G2"/>
</dbReference>
<dbReference type="PROSITE" id="PS50878">
    <property type="entry name" value="RT_POL"/>
    <property type="match status" value="1"/>
</dbReference>
<evidence type="ECO:0000313" key="2">
    <source>
        <dbReference type="EMBL" id="MBP2036800.1"/>
    </source>
</evidence>
<feature type="domain" description="Reverse transcriptase" evidence="1">
    <location>
        <begin position="52"/>
        <end position="293"/>
    </location>
</feature>
<dbReference type="PANTHER" id="PTHR34047">
    <property type="entry name" value="NUCLEAR INTRON MATURASE 1, MITOCHONDRIAL-RELATED"/>
    <property type="match status" value="1"/>
</dbReference>
<dbReference type="InterPro" id="IPR051083">
    <property type="entry name" value="GrpII_Intron_Splice-Mob/Def"/>
</dbReference>
<dbReference type="InterPro" id="IPR000477">
    <property type="entry name" value="RT_dom"/>
</dbReference>
<sequence>MNQTSGSKSFQISKHLVFEAYLRVTANKGAAGVDGESIEQFEADLKGNLYKLWNRMSSGCYFPPPVKMVEIDKPGGRGVRILGVPTVADRIAQTVVAMVLEPLVEPVFHPDSYGYRPRRSALDAVAACRERCWKTDWVIDMDIRGFFDNLDHDLVLKAVAHHTDQRWVWLYVERWLKAPLQRPDGSLQARDRGSPQGSAVSPVLSNLFMHYAFDAWMAREYPGIQFERYCDDVVVHCRNEVQAHQVRGAIAGRLAECGGLELHPQKTRIVYCRDRNRRGSAEHTSFTFLGYGFRVRKLRTKRGDFFFGFNPAVSDEAAKQIRVQVRRWRLHLRSDTTLEELAREINPVVRGWINYFGRFHPSALLSTLNRINDYLVRWLVRKYKRFKRKRARAREALNRHARRFPGLFAHWKFVKP</sequence>
<name>A0ABS4L3Y7_STRAV</name>
<dbReference type="GO" id="GO:0003964">
    <property type="term" value="F:RNA-directed DNA polymerase activity"/>
    <property type="evidence" value="ECO:0007669"/>
    <property type="project" value="UniProtKB-KW"/>
</dbReference>
<dbReference type="EMBL" id="JAGGLQ010000004">
    <property type="protein sequence ID" value="MBP2036800.1"/>
    <property type="molecule type" value="Genomic_DNA"/>
</dbReference>
<organism evidence="2 3">
    <name type="scientific">Streptomyces avidinii</name>
    <dbReference type="NCBI Taxonomy" id="1895"/>
    <lineage>
        <taxon>Bacteria</taxon>
        <taxon>Bacillati</taxon>
        <taxon>Actinomycetota</taxon>
        <taxon>Actinomycetes</taxon>
        <taxon>Kitasatosporales</taxon>
        <taxon>Streptomycetaceae</taxon>
        <taxon>Streptomyces</taxon>
    </lineage>
</organism>
<accession>A0ABS4L3Y7</accession>
<dbReference type="InterPro" id="IPR030931">
    <property type="entry name" value="Group_II_RT_mat"/>
</dbReference>
<keyword evidence="3" id="KW-1185">Reference proteome</keyword>
<keyword evidence="2" id="KW-0548">Nucleotidyltransferase</keyword>
<keyword evidence="2" id="KW-0695">RNA-directed DNA polymerase</keyword>
<dbReference type="RefSeq" id="WP_189966410.1">
    <property type="nucleotide sequence ID" value="NZ_BMVL01000003.1"/>
</dbReference>
<dbReference type="PANTHER" id="PTHR34047:SF3">
    <property type="entry name" value="BLR2052 PROTEIN"/>
    <property type="match status" value="1"/>
</dbReference>
<dbReference type="SUPFAM" id="SSF56672">
    <property type="entry name" value="DNA/RNA polymerases"/>
    <property type="match status" value="1"/>
</dbReference>
<reference evidence="2 3" key="1">
    <citation type="submission" date="2021-03" db="EMBL/GenBank/DDBJ databases">
        <title>Genomic Encyclopedia of Type Strains, Phase IV (KMG-IV): sequencing the most valuable type-strain genomes for metagenomic binning, comparative biology and taxonomic classification.</title>
        <authorList>
            <person name="Goeker M."/>
        </authorList>
    </citation>
    <scope>NUCLEOTIDE SEQUENCE [LARGE SCALE GENOMIC DNA]</scope>
    <source>
        <strain evidence="2 3">DSM 40526</strain>
    </source>
</reference>